<keyword evidence="2" id="KW-1185">Reference proteome</keyword>
<evidence type="ECO:0000313" key="1">
    <source>
        <dbReference type="EMBL" id="AWI07955.1"/>
    </source>
</evidence>
<dbReference type="EMBL" id="CP023004">
    <property type="protein sequence ID" value="AWI07955.1"/>
    <property type="molecule type" value="Genomic_DNA"/>
</dbReference>
<evidence type="ECO:0000313" key="2">
    <source>
        <dbReference type="Proteomes" id="UP000244896"/>
    </source>
</evidence>
<reference evidence="1 2" key="1">
    <citation type="journal article" date="2018" name="Syst. Appl. Microbiol.">
        <title>Ereboglobus luteus gen. nov. sp. nov. from cockroach guts, and new insights into the oxygen relationship of the genera Opitutus and Didymococcus (Verrucomicrobia: Opitutaceae).</title>
        <authorList>
            <person name="Tegtmeier D."/>
            <person name="Belitz A."/>
            <person name="Radek R."/>
            <person name="Heimerl T."/>
            <person name="Brune A."/>
        </authorList>
    </citation>
    <scope>NUCLEOTIDE SEQUENCE [LARGE SCALE GENOMIC DNA]</scope>
    <source>
        <strain evidence="1 2">Ho45</strain>
    </source>
</reference>
<dbReference type="RefSeq" id="WP_108823763.1">
    <property type="nucleotide sequence ID" value="NZ_CP023004.1"/>
</dbReference>
<dbReference type="AlphaFoldDB" id="A0A2U8DZI9"/>
<proteinExistence type="predicted"/>
<organism evidence="1 2">
    <name type="scientific">Ereboglobus luteus</name>
    <dbReference type="NCBI Taxonomy" id="1796921"/>
    <lineage>
        <taxon>Bacteria</taxon>
        <taxon>Pseudomonadati</taxon>
        <taxon>Verrucomicrobiota</taxon>
        <taxon>Opitutia</taxon>
        <taxon>Opitutales</taxon>
        <taxon>Opitutaceae</taxon>
        <taxon>Ereboglobus</taxon>
    </lineage>
</organism>
<protein>
    <recommendedName>
        <fullName evidence="3">Lipoprotein SmpA/OmlA domain-containing protein</fullName>
    </recommendedName>
</protein>
<sequence length="140" mass="15068">MKVQNIIVIALFAFVALLFTGCSTTSGRIKKNQQLFDGFPAEVQSNIRAGKVDIGYTSDMVLMALGEPDRRYTRTTERGNSEVWAYRSKAPALSFGLGIGGGGRTSIGTGVGISTGGDRSDDKVRVIFENDRVSSLEQAK</sequence>
<accession>A0A2U8DZI9</accession>
<dbReference type="OrthoDB" id="196920at2"/>
<evidence type="ECO:0008006" key="3">
    <source>
        <dbReference type="Google" id="ProtNLM"/>
    </source>
</evidence>
<gene>
    <name evidence="1" type="ORF">CKA38_00585</name>
</gene>
<dbReference type="PROSITE" id="PS51257">
    <property type="entry name" value="PROKAR_LIPOPROTEIN"/>
    <property type="match status" value="1"/>
</dbReference>
<dbReference type="KEGG" id="elut:CKA38_00585"/>
<dbReference type="Proteomes" id="UP000244896">
    <property type="component" value="Chromosome"/>
</dbReference>
<name>A0A2U8DZI9_9BACT</name>